<reference evidence="3" key="1">
    <citation type="journal article" date="2021" name="BMC Genomics">
        <title>Chromosome-level genome assembly and manually-curated proteome of model necrotroph Parastagonospora nodorum Sn15 reveals a genome-wide trove of candidate effector homologs, and redundancy of virulence-related functions within an accessory chromosome.</title>
        <authorList>
            <person name="Bertazzoni S."/>
            <person name="Jones D.A.B."/>
            <person name="Phan H.T."/>
            <person name="Tan K.-C."/>
            <person name="Hane J.K."/>
        </authorList>
    </citation>
    <scope>NUCLEOTIDE SEQUENCE [LARGE SCALE GENOMIC DNA]</scope>
    <source>
        <strain evidence="3">SN15 / ATCC MYA-4574 / FGSC 10173)</strain>
    </source>
</reference>
<organism evidence="2 3">
    <name type="scientific">Phaeosphaeria nodorum (strain SN15 / ATCC MYA-4574 / FGSC 10173)</name>
    <name type="common">Glume blotch fungus</name>
    <name type="synonym">Parastagonospora nodorum</name>
    <dbReference type="NCBI Taxonomy" id="321614"/>
    <lineage>
        <taxon>Eukaryota</taxon>
        <taxon>Fungi</taxon>
        <taxon>Dikarya</taxon>
        <taxon>Ascomycota</taxon>
        <taxon>Pezizomycotina</taxon>
        <taxon>Dothideomycetes</taxon>
        <taxon>Pleosporomycetidae</taxon>
        <taxon>Pleosporales</taxon>
        <taxon>Pleosporineae</taxon>
        <taxon>Phaeosphaeriaceae</taxon>
        <taxon>Parastagonospora</taxon>
    </lineage>
</organism>
<accession>A0A7U2NQ93</accession>
<keyword evidence="3" id="KW-1185">Reference proteome</keyword>
<dbReference type="KEGG" id="pno:SNOG_11853"/>
<name>A0A7U2NQ93_PHANO</name>
<dbReference type="RefSeq" id="XP_001802090.1">
    <property type="nucleotide sequence ID" value="XM_001802038.1"/>
</dbReference>
<dbReference type="Proteomes" id="UP000663193">
    <property type="component" value="Chromosome 20"/>
</dbReference>
<evidence type="ECO:0000313" key="3">
    <source>
        <dbReference type="Proteomes" id="UP000663193"/>
    </source>
</evidence>
<keyword evidence="1" id="KW-0732">Signal</keyword>
<dbReference type="OrthoDB" id="5145161at2759"/>
<dbReference type="AlphaFoldDB" id="A0A7U2NQ93"/>
<dbReference type="VEuPathDB" id="FungiDB:JI435_118530"/>
<dbReference type="EMBL" id="CP069042">
    <property type="protein sequence ID" value="QRD06481.1"/>
    <property type="molecule type" value="Genomic_DNA"/>
</dbReference>
<evidence type="ECO:0008006" key="4">
    <source>
        <dbReference type="Google" id="ProtNLM"/>
    </source>
</evidence>
<gene>
    <name evidence="2" type="ORF">JI435_118530</name>
</gene>
<evidence type="ECO:0000256" key="1">
    <source>
        <dbReference type="SAM" id="SignalP"/>
    </source>
</evidence>
<evidence type="ECO:0000313" key="2">
    <source>
        <dbReference type="EMBL" id="QRD06481.1"/>
    </source>
</evidence>
<dbReference type="OMA" id="NSCDAGN"/>
<sequence length="138" mass="15288">MVKLFIPILCAITGTQALWLAVSNQKWENYANRGGVFPTRYCVVGRGENEQQAIANSKKRDLKAISVGGAGYCDQLPYSKSNQGGGYWNDHGTINYIDDNWHWYCNPLKGETGAFYWDGACDAGSGAPRKKREVEFAA</sequence>
<feature type="chain" id="PRO_5034917179" description="Secreted protein" evidence="1">
    <location>
        <begin position="18"/>
        <end position="138"/>
    </location>
</feature>
<feature type="signal peptide" evidence="1">
    <location>
        <begin position="1"/>
        <end position="17"/>
    </location>
</feature>
<proteinExistence type="predicted"/>
<protein>
    <recommendedName>
        <fullName evidence="4">Secreted protein</fullName>
    </recommendedName>
</protein>